<proteinExistence type="predicted"/>
<sequence length="403" mass="41968">MSPSPRLRLLSACLLTVLALTTLPGTATAAPAAVPLPSADPFYQPPNPLPAGKPGDLLRSRQVKVTVLGLEVPVSAWQILYRSTSAAGAPMAVSGTILVPRTPSTGKPRQLVSYAVGAHGLHETCAPSYKMRTGTENEVALIGQFLLAGFAVVITDYQGLGTPGPHTMAVGPAAGHAMLDAARAAQKTPGPELGVGPVGIYGYSQGGQAASHAGELQPSYAPELQVAGVVAGGIPRDLRQLFPTIDGGPFSALMIGAVSGHMGAYPDLPAEFINEAGKRLIAKQRTECIIGTMLLTGAFKRLKDLSTVPDPIKDPRWDARLAADVPGSHKPTAPVLLFHGDFDEVIPFKVAKPLLADYCARGATVEWRTTHLTEHILGNIAGVPMAVAWLKSRFAGVPAATSC</sequence>
<dbReference type="PANTHER" id="PTHR34853">
    <property type="match status" value="1"/>
</dbReference>
<dbReference type="GO" id="GO:0004806">
    <property type="term" value="F:triacylglycerol lipase activity"/>
    <property type="evidence" value="ECO:0007669"/>
    <property type="project" value="InterPro"/>
</dbReference>
<dbReference type="GO" id="GO:0016042">
    <property type="term" value="P:lipid catabolic process"/>
    <property type="evidence" value="ECO:0007669"/>
    <property type="project" value="InterPro"/>
</dbReference>
<evidence type="ECO:0000256" key="1">
    <source>
        <dbReference type="SAM" id="SignalP"/>
    </source>
</evidence>
<gene>
    <name evidence="2" type="ORF">HNR67_002076</name>
</gene>
<dbReference type="Proteomes" id="UP000533598">
    <property type="component" value="Unassembled WGS sequence"/>
</dbReference>
<comment type="caution">
    <text evidence="2">The sequence shown here is derived from an EMBL/GenBank/DDBJ whole genome shotgun (WGS) entry which is preliminary data.</text>
</comment>
<name>A0A7W7C7J5_9PSEU</name>
<keyword evidence="3" id="KW-1185">Reference proteome</keyword>
<dbReference type="Pfam" id="PF03583">
    <property type="entry name" value="LIP"/>
    <property type="match status" value="1"/>
</dbReference>
<dbReference type="Gene3D" id="3.40.50.1820">
    <property type="entry name" value="alpha/beta hydrolase"/>
    <property type="match status" value="1"/>
</dbReference>
<dbReference type="PIRSF" id="PIRSF029171">
    <property type="entry name" value="Esterase_LipA"/>
    <property type="match status" value="1"/>
</dbReference>
<dbReference type="AlphaFoldDB" id="A0A7W7C7J5"/>
<dbReference type="Gene3D" id="1.10.260.130">
    <property type="match status" value="1"/>
</dbReference>
<dbReference type="InterPro" id="IPR005152">
    <property type="entry name" value="Lipase_secreted"/>
</dbReference>
<protein>
    <submittedName>
        <fullName evidence="2">Pimeloyl-ACP methyl ester carboxylesterase</fullName>
    </submittedName>
</protein>
<evidence type="ECO:0000313" key="2">
    <source>
        <dbReference type="EMBL" id="MBB4675958.1"/>
    </source>
</evidence>
<dbReference type="RefSeq" id="WP_312986937.1">
    <property type="nucleotide sequence ID" value="NZ_BAAAUI010000021.1"/>
</dbReference>
<organism evidence="2 3">
    <name type="scientific">Crossiella cryophila</name>
    <dbReference type="NCBI Taxonomy" id="43355"/>
    <lineage>
        <taxon>Bacteria</taxon>
        <taxon>Bacillati</taxon>
        <taxon>Actinomycetota</taxon>
        <taxon>Actinomycetes</taxon>
        <taxon>Pseudonocardiales</taxon>
        <taxon>Pseudonocardiaceae</taxon>
        <taxon>Crossiella</taxon>
    </lineage>
</organism>
<dbReference type="SUPFAM" id="SSF53474">
    <property type="entry name" value="alpha/beta-Hydrolases"/>
    <property type="match status" value="1"/>
</dbReference>
<accession>A0A7W7C7J5</accession>
<reference evidence="2 3" key="1">
    <citation type="submission" date="2020-08" db="EMBL/GenBank/DDBJ databases">
        <title>Sequencing the genomes of 1000 actinobacteria strains.</title>
        <authorList>
            <person name="Klenk H.-P."/>
        </authorList>
    </citation>
    <scope>NUCLEOTIDE SEQUENCE [LARGE SCALE GENOMIC DNA]</scope>
    <source>
        <strain evidence="2 3">DSM 44230</strain>
    </source>
</reference>
<keyword evidence="1" id="KW-0732">Signal</keyword>
<dbReference type="EMBL" id="JACHMH010000001">
    <property type="protein sequence ID" value="MBB4675958.1"/>
    <property type="molecule type" value="Genomic_DNA"/>
</dbReference>
<dbReference type="InterPro" id="IPR029058">
    <property type="entry name" value="AB_hydrolase_fold"/>
</dbReference>
<evidence type="ECO:0000313" key="3">
    <source>
        <dbReference type="Proteomes" id="UP000533598"/>
    </source>
</evidence>
<feature type="chain" id="PRO_5030659583" evidence="1">
    <location>
        <begin position="30"/>
        <end position="403"/>
    </location>
</feature>
<feature type="signal peptide" evidence="1">
    <location>
        <begin position="1"/>
        <end position="29"/>
    </location>
</feature>
<dbReference type="PANTHER" id="PTHR34853:SF1">
    <property type="entry name" value="LIPASE 5"/>
    <property type="match status" value="1"/>
</dbReference>